<dbReference type="Proteomes" id="UP001161423">
    <property type="component" value="Unassembled WGS sequence"/>
</dbReference>
<accession>A0ABQ5TU78</accession>
<evidence type="ECO:0000313" key="1">
    <source>
        <dbReference type="EMBL" id="GLP99719.1"/>
    </source>
</evidence>
<keyword evidence="2" id="KW-1185">Reference proteome</keyword>
<organism evidence="1 2">
    <name type="scientific">Methylophaga thalassica</name>
    <dbReference type="NCBI Taxonomy" id="40223"/>
    <lineage>
        <taxon>Bacteria</taxon>
        <taxon>Pseudomonadati</taxon>
        <taxon>Pseudomonadota</taxon>
        <taxon>Gammaproteobacteria</taxon>
        <taxon>Thiotrichales</taxon>
        <taxon>Piscirickettsiaceae</taxon>
        <taxon>Methylophaga</taxon>
    </lineage>
</organism>
<dbReference type="EMBL" id="BSND01000005">
    <property type="protein sequence ID" value="GLP99719.1"/>
    <property type="molecule type" value="Genomic_DNA"/>
</dbReference>
<name>A0ABQ5TU78_9GAMM</name>
<reference evidence="1" key="1">
    <citation type="journal article" date="2014" name="Int. J. Syst. Evol. Microbiol.">
        <title>Complete genome of a new Firmicutes species belonging to the dominant human colonic microbiota ('Ruminococcus bicirculans') reveals two chromosomes and a selective capacity to utilize plant glucans.</title>
        <authorList>
            <consortium name="NISC Comparative Sequencing Program"/>
            <person name="Wegmann U."/>
            <person name="Louis P."/>
            <person name="Goesmann A."/>
            <person name="Henrissat B."/>
            <person name="Duncan S.H."/>
            <person name="Flint H.J."/>
        </authorList>
    </citation>
    <scope>NUCLEOTIDE SEQUENCE</scope>
    <source>
        <strain evidence="1">NBRC 102424</strain>
    </source>
</reference>
<proteinExistence type="predicted"/>
<reference evidence="1" key="2">
    <citation type="submission" date="2023-01" db="EMBL/GenBank/DDBJ databases">
        <title>Draft genome sequence of Methylophaga thalassica strain NBRC 102424.</title>
        <authorList>
            <person name="Sun Q."/>
            <person name="Mori K."/>
        </authorList>
    </citation>
    <scope>NUCLEOTIDE SEQUENCE</scope>
    <source>
        <strain evidence="1">NBRC 102424</strain>
    </source>
</reference>
<sequence>MKSRNKIKHSDTIGYKSWQKNVCLSELIYTRTEEGRRRLLKAKMKSFSSAFENEIKRQDRWQ</sequence>
<gene>
    <name evidence="1" type="ORF">GCM10007891_15730</name>
</gene>
<evidence type="ECO:0000313" key="2">
    <source>
        <dbReference type="Proteomes" id="UP001161423"/>
    </source>
</evidence>
<protein>
    <submittedName>
        <fullName evidence="1">Uncharacterized protein</fullName>
    </submittedName>
</protein>
<comment type="caution">
    <text evidence="1">The sequence shown here is derived from an EMBL/GenBank/DDBJ whole genome shotgun (WGS) entry which is preliminary data.</text>
</comment>